<dbReference type="SUPFAM" id="SSF53706">
    <property type="entry name" value="Formate dehydrogenase/DMSO reductase, domains 1-3"/>
    <property type="match status" value="1"/>
</dbReference>
<dbReference type="InterPro" id="IPR037951">
    <property type="entry name" value="MopB_CT_YdeP"/>
</dbReference>
<evidence type="ECO:0000256" key="8">
    <source>
        <dbReference type="ARBA" id="ARBA00023004"/>
    </source>
</evidence>
<dbReference type="CDD" id="cd02767">
    <property type="entry name" value="MopB_ydeP"/>
    <property type="match status" value="1"/>
</dbReference>
<evidence type="ECO:0000256" key="9">
    <source>
        <dbReference type="ARBA" id="ARBA00023014"/>
    </source>
</evidence>
<keyword evidence="4" id="KW-0004">4Fe-4S</keyword>
<dbReference type="Proteomes" id="UP000192132">
    <property type="component" value="Unassembled WGS sequence"/>
</dbReference>
<dbReference type="InterPro" id="IPR006656">
    <property type="entry name" value="Mopterin_OxRdtase"/>
</dbReference>
<protein>
    <recommendedName>
        <fullName evidence="14">FdhF/YdeP family oxidoreductase</fullName>
    </recommendedName>
</protein>
<keyword evidence="9" id="KW-0411">Iron-sulfur</keyword>
<dbReference type="STRING" id="1907941.BKE30_00015"/>
<dbReference type="InterPro" id="IPR006657">
    <property type="entry name" value="MoPterin_dinucl-bd_dom"/>
</dbReference>
<dbReference type="PANTHER" id="PTHR43105">
    <property type="entry name" value="RESPIRATORY NITRATE REDUCTASE"/>
    <property type="match status" value="1"/>
</dbReference>
<organism evidence="12 13">
    <name type="scientific">Alkanindiges hydrocarboniclasticus</name>
    <dbReference type="NCBI Taxonomy" id="1907941"/>
    <lineage>
        <taxon>Bacteria</taxon>
        <taxon>Pseudomonadati</taxon>
        <taxon>Pseudomonadota</taxon>
        <taxon>Gammaproteobacteria</taxon>
        <taxon>Moraxellales</taxon>
        <taxon>Moraxellaceae</taxon>
        <taxon>Alkanindiges</taxon>
    </lineage>
</organism>
<dbReference type="SUPFAM" id="SSF50692">
    <property type="entry name" value="ADC-like"/>
    <property type="match status" value="1"/>
</dbReference>
<evidence type="ECO:0000256" key="1">
    <source>
        <dbReference type="ARBA" id="ARBA00001942"/>
    </source>
</evidence>
<dbReference type="EMBL" id="MLCN01000001">
    <property type="protein sequence ID" value="ONG42236.1"/>
    <property type="molecule type" value="Genomic_DNA"/>
</dbReference>
<name>A0A1S8D0H5_9GAMM</name>
<dbReference type="InterPro" id="IPR009010">
    <property type="entry name" value="Asp_de-COase-like_dom_sf"/>
</dbReference>
<dbReference type="GO" id="GO:0043546">
    <property type="term" value="F:molybdopterin cofactor binding"/>
    <property type="evidence" value="ECO:0007669"/>
    <property type="project" value="InterPro"/>
</dbReference>
<dbReference type="Pfam" id="PF01568">
    <property type="entry name" value="Molydop_binding"/>
    <property type="match status" value="1"/>
</dbReference>
<evidence type="ECO:0000256" key="7">
    <source>
        <dbReference type="ARBA" id="ARBA00023002"/>
    </source>
</evidence>
<sequence length="747" mass="82866">MKKIEVYPAPAGGWASLRGTASTLLGKDTLLKGGSTMRRVNQPQGGIKCPSCAWPDASHAKSIDFCESGAKAVAFESTANRITPEFFAQHTVSELKNWSDYELDQLGRLTQPLKYDAATDKYVAVEWQQAFDDIGTFLRQHTTPERAVFYTSGKVGNEPAFCYQLMVREYGSNNLPDCSNMCHEPTSVALAEQIGVGKATVIRSDFAECDLILSMGHNPGTNHPRSLIALREARKNGATIVAVNPMREKSLMRYRHPQSPVEMLTGTSTNLASEHYVQVKVGGDSAFLTGVIKAFLEHGTPDYAFINQHTSGFDAFKHFIEQQDWTVLEQAAGISQQQMQDVAHLYDQSKNTICMWGMGITQHETSLDNVHLIVNLLLLKGNIGRAGSGLCPVRGHSNVQGNRTVGIHEKPDQAMLDRIEKYFGFAPPRKDGLDTLATLQAMQQGQVDFLMGLAGNFAKATPDTKATLRNLENLKMTVMVSISLNRSHLHHGQQAYILPALARTEGDHQDSGFQGITIEDSMCNITLSTGTNPPASNQLRSETAIIAGIAKSAIPNSRIPLDKFLNNYDYIRDAIAQVVSGFEDFNTRVRQPRGFYLGNSARERNWKTKTQKAQFIAPQLPFIPDVLQQPDTFRLTTVRAHGQFNTTIYDLNDRYRGVYGERDVLFMHPDQISAKGWQIGQRVDVTAIYDNQTRCLNQLKLMPFDLPMGCVATYYPEANDLVPLQHHAPRANTPAYKSIPVRIQASV</sequence>
<keyword evidence="5" id="KW-0500">Molybdenum</keyword>
<dbReference type="Gene3D" id="3.40.228.10">
    <property type="entry name" value="Dimethylsulfoxide Reductase, domain 2"/>
    <property type="match status" value="1"/>
</dbReference>
<evidence type="ECO:0000256" key="4">
    <source>
        <dbReference type="ARBA" id="ARBA00022485"/>
    </source>
</evidence>
<evidence type="ECO:0000256" key="5">
    <source>
        <dbReference type="ARBA" id="ARBA00022505"/>
    </source>
</evidence>
<proteinExistence type="inferred from homology"/>
<dbReference type="PANTHER" id="PTHR43105:SF4">
    <property type="entry name" value="PROTEIN YDEP"/>
    <property type="match status" value="1"/>
</dbReference>
<dbReference type="PIRSF" id="PIRSF000144">
    <property type="entry name" value="CbbBc"/>
    <property type="match status" value="1"/>
</dbReference>
<evidence type="ECO:0000259" key="11">
    <source>
        <dbReference type="Pfam" id="PF01568"/>
    </source>
</evidence>
<dbReference type="InterPro" id="IPR010046">
    <property type="entry name" value="Mopterin_OxRdtse_a_bac"/>
</dbReference>
<comment type="similarity">
    <text evidence="3">Belongs to the prokaryotic molybdopterin-containing oxidoreductase family.</text>
</comment>
<keyword evidence="8" id="KW-0408">Iron</keyword>
<evidence type="ECO:0000313" key="13">
    <source>
        <dbReference type="Proteomes" id="UP000192132"/>
    </source>
</evidence>
<dbReference type="Gene3D" id="3.40.50.740">
    <property type="match status" value="1"/>
</dbReference>
<comment type="caution">
    <text evidence="12">The sequence shown here is derived from an EMBL/GenBank/DDBJ whole genome shotgun (WGS) entry which is preliminary data.</text>
</comment>
<dbReference type="GO" id="GO:0016020">
    <property type="term" value="C:membrane"/>
    <property type="evidence" value="ECO:0007669"/>
    <property type="project" value="TreeGrafter"/>
</dbReference>
<evidence type="ECO:0000256" key="2">
    <source>
        <dbReference type="ARBA" id="ARBA00001966"/>
    </source>
</evidence>
<accession>A0A1S8D0H5</accession>
<keyword evidence="13" id="KW-1185">Reference proteome</keyword>
<feature type="domain" description="Molybdopterin dinucleotide-binding" evidence="11">
    <location>
        <begin position="633"/>
        <end position="739"/>
    </location>
</feature>
<dbReference type="GO" id="GO:0051539">
    <property type="term" value="F:4 iron, 4 sulfur cluster binding"/>
    <property type="evidence" value="ECO:0007669"/>
    <property type="project" value="UniProtKB-KW"/>
</dbReference>
<feature type="domain" description="Molybdopterin oxidoreductase" evidence="10">
    <location>
        <begin position="108"/>
        <end position="505"/>
    </location>
</feature>
<evidence type="ECO:0000256" key="6">
    <source>
        <dbReference type="ARBA" id="ARBA00022723"/>
    </source>
</evidence>
<gene>
    <name evidence="12" type="ORF">BKE30_00015</name>
</gene>
<comment type="cofactor">
    <cofactor evidence="1">
        <name>Mo-bis(molybdopterin guanine dinucleotide)</name>
        <dbReference type="ChEBI" id="CHEBI:60539"/>
    </cofactor>
</comment>
<dbReference type="RefSeq" id="WP_076876625.1">
    <property type="nucleotide sequence ID" value="NZ_MLCN01000001.1"/>
</dbReference>
<dbReference type="OrthoDB" id="5287431at2"/>
<dbReference type="CDD" id="cd02787">
    <property type="entry name" value="MopB_CT_ydeP"/>
    <property type="match status" value="1"/>
</dbReference>
<dbReference type="GO" id="GO:0045333">
    <property type="term" value="P:cellular respiration"/>
    <property type="evidence" value="ECO:0007669"/>
    <property type="project" value="UniProtKB-ARBA"/>
</dbReference>
<dbReference type="AlphaFoldDB" id="A0A1S8D0H5"/>
<dbReference type="Pfam" id="PF00384">
    <property type="entry name" value="Molybdopterin"/>
    <property type="match status" value="1"/>
</dbReference>
<dbReference type="InterPro" id="IPR041953">
    <property type="entry name" value="YdeP_MopB"/>
</dbReference>
<dbReference type="InterPro" id="IPR050123">
    <property type="entry name" value="Prok_molybdopt-oxidoreductase"/>
</dbReference>
<evidence type="ECO:0008006" key="14">
    <source>
        <dbReference type="Google" id="ProtNLM"/>
    </source>
</evidence>
<dbReference type="GO" id="GO:0030151">
    <property type="term" value="F:molybdenum ion binding"/>
    <property type="evidence" value="ECO:0007669"/>
    <property type="project" value="InterPro"/>
</dbReference>
<reference evidence="12 13" key="1">
    <citation type="submission" date="2016-10" db="EMBL/GenBank/DDBJ databases">
        <title>Draft Genome sequence of Alkanindiges sp. strain H1.</title>
        <authorList>
            <person name="Subhash Y."/>
            <person name="Lee S."/>
        </authorList>
    </citation>
    <scope>NUCLEOTIDE SEQUENCE [LARGE SCALE GENOMIC DNA]</scope>
    <source>
        <strain evidence="12 13">H1</strain>
    </source>
</reference>
<keyword evidence="6" id="KW-0479">Metal-binding</keyword>
<keyword evidence="7" id="KW-0560">Oxidoreductase</keyword>
<dbReference type="NCBIfam" id="TIGR01701">
    <property type="entry name" value="Fdhalpha-like"/>
    <property type="match status" value="1"/>
</dbReference>
<dbReference type="GO" id="GO:1990204">
    <property type="term" value="C:oxidoreductase complex"/>
    <property type="evidence" value="ECO:0007669"/>
    <property type="project" value="UniProtKB-ARBA"/>
</dbReference>
<comment type="cofactor">
    <cofactor evidence="2">
        <name>[4Fe-4S] cluster</name>
        <dbReference type="ChEBI" id="CHEBI:49883"/>
    </cofactor>
</comment>
<evidence type="ECO:0000259" key="10">
    <source>
        <dbReference type="Pfam" id="PF00384"/>
    </source>
</evidence>
<evidence type="ECO:0000256" key="3">
    <source>
        <dbReference type="ARBA" id="ARBA00010312"/>
    </source>
</evidence>
<dbReference type="GO" id="GO:0008863">
    <property type="term" value="F:formate dehydrogenase (NAD+) activity"/>
    <property type="evidence" value="ECO:0007669"/>
    <property type="project" value="InterPro"/>
</dbReference>
<evidence type="ECO:0000313" key="12">
    <source>
        <dbReference type="EMBL" id="ONG42236.1"/>
    </source>
</evidence>